<dbReference type="CDD" id="cd03449">
    <property type="entry name" value="R_hydratase"/>
    <property type="match status" value="1"/>
</dbReference>
<evidence type="ECO:0000313" key="3">
    <source>
        <dbReference type="Proteomes" id="UP001156903"/>
    </source>
</evidence>
<dbReference type="PANTHER" id="PTHR43437">
    <property type="entry name" value="HYDROXYACYL-THIOESTER DEHYDRATASE TYPE 2, MITOCHONDRIAL-RELATED"/>
    <property type="match status" value="1"/>
</dbReference>
<evidence type="ECO:0000259" key="1">
    <source>
        <dbReference type="Pfam" id="PF01575"/>
    </source>
</evidence>
<comment type="caution">
    <text evidence="2">The sequence shown here is derived from an EMBL/GenBank/DDBJ whole genome shotgun (WGS) entry which is preliminary data.</text>
</comment>
<dbReference type="Gene3D" id="3.10.129.10">
    <property type="entry name" value="Hotdog Thioesterase"/>
    <property type="match status" value="1"/>
</dbReference>
<dbReference type="Pfam" id="PF01575">
    <property type="entry name" value="MaoC_dehydratas"/>
    <property type="match status" value="1"/>
</dbReference>
<dbReference type="InterPro" id="IPR029069">
    <property type="entry name" value="HotDog_dom_sf"/>
</dbReference>
<proteinExistence type="predicted"/>
<feature type="domain" description="MaoC-like" evidence="1">
    <location>
        <begin position="19"/>
        <end position="113"/>
    </location>
</feature>
<dbReference type="Proteomes" id="UP001156903">
    <property type="component" value="Unassembled WGS sequence"/>
</dbReference>
<protein>
    <submittedName>
        <fullName evidence="2">(R)-specific enoyl-CoA hydratase</fullName>
    </submittedName>
</protein>
<accession>A0ABQ6BZN2</accession>
<dbReference type="PANTHER" id="PTHR43437:SF3">
    <property type="entry name" value="HYDROXYACYL-THIOESTER DEHYDRATASE TYPE 2, MITOCHONDRIAL"/>
    <property type="match status" value="1"/>
</dbReference>
<sequence length="156" mass="16347">MNDQNGYDVEDLQPGMSATFSKTITEADIMMFAGVSGDTNAVHLNEEFAATTRFGGRIAHGFLTASVISAAVANRLPGPGTVYLGQQLRFKAPVKPGDTVHATVTVASVDAAKARVMLSTICRVKGNVVIEGEATVMITSRAQRAAHERQAAPSAA</sequence>
<keyword evidence="3" id="KW-1185">Reference proteome</keyword>
<dbReference type="InterPro" id="IPR002539">
    <property type="entry name" value="MaoC-like_dom"/>
</dbReference>
<dbReference type="SUPFAM" id="SSF54637">
    <property type="entry name" value="Thioesterase/thiol ester dehydrase-isomerase"/>
    <property type="match status" value="1"/>
</dbReference>
<organism evidence="2 3">
    <name type="scientific">Hydrogenophaga electricum</name>
    <dbReference type="NCBI Taxonomy" id="1230953"/>
    <lineage>
        <taxon>Bacteria</taxon>
        <taxon>Pseudomonadati</taxon>
        <taxon>Pseudomonadota</taxon>
        <taxon>Betaproteobacteria</taxon>
        <taxon>Burkholderiales</taxon>
        <taxon>Comamonadaceae</taxon>
        <taxon>Hydrogenophaga</taxon>
    </lineage>
</organism>
<dbReference type="EMBL" id="BSPB01000003">
    <property type="protein sequence ID" value="GLS13110.1"/>
    <property type="molecule type" value="Genomic_DNA"/>
</dbReference>
<gene>
    <name evidence="2" type="primary">phaJ</name>
    <name evidence="2" type="ORF">GCM10007935_05390</name>
</gene>
<dbReference type="InterPro" id="IPR050965">
    <property type="entry name" value="UPF0336/Enoyl-CoA_hydratase"/>
</dbReference>
<reference evidence="3" key="1">
    <citation type="journal article" date="2019" name="Int. J. Syst. Evol. Microbiol.">
        <title>The Global Catalogue of Microorganisms (GCM) 10K type strain sequencing project: providing services to taxonomists for standard genome sequencing and annotation.</title>
        <authorList>
            <consortium name="The Broad Institute Genomics Platform"/>
            <consortium name="The Broad Institute Genome Sequencing Center for Infectious Disease"/>
            <person name="Wu L."/>
            <person name="Ma J."/>
        </authorList>
    </citation>
    <scope>NUCLEOTIDE SEQUENCE [LARGE SCALE GENOMIC DNA]</scope>
    <source>
        <strain evidence="3">NBRC 109341</strain>
    </source>
</reference>
<dbReference type="RefSeq" id="WP_284306586.1">
    <property type="nucleotide sequence ID" value="NZ_BSPB01000003.1"/>
</dbReference>
<name>A0ABQ6BZN2_9BURK</name>
<evidence type="ECO:0000313" key="2">
    <source>
        <dbReference type="EMBL" id="GLS13110.1"/>
    </source>
</evidence>